<proteinExistence type="predicted"/>
<reference evidence="6 7" key="1">
    <citation type="journal article" date="2011" name="Nat. Biotechnol.">
        <title>Comparative genomic analysis of the thermophilic biomass-degrading fungi Myceliophthora thermophila and Thielavia terrestris.</title>
        <authorList>
            <person name="Berka R.M."/>
            <person name="Grigoriev I.V."/>
            <person name="Otillar R."/>
            <person name="Salamov A."/>
            <person name="Grimwood J."/>
            <person name="Reid I."/>
            <person name="Ishmael N."/>
            <person name="John T."/>
            <person name="Darmond C."/>
            <person name="Moisan M.-C."/>
            <person name="Henrissat B."/>
            <person name="Coutinho P.M."/>
            <person name="Lombard V."/>
            <person name="Natvig D.O."/>
            <person name="Lindquist E."/>
            <person name="Schmutz J."/>
            <person name="Lucas S."/>
            <person name="Harris P."/>
            <person name="Powlowski J."/>
            <person name="Bellemare A."/>
            <person name="Taylor D."/>
            <person name="Butler G."/>
            <person name="de Vries R.P."/>
            <person name="Allijn I.E."/>
            <person name="van den Brink J."/>
            <person name="Ushinsky S."/>
            <person name="Storms R."/>
            <person name="Powell A.J."/>
            <person name="Paulsen I.T."/>
            <person name="Elbourne L.D.H."/>
            <person name="Baker S.E."/>
            <person name="Magnuson J."/>
            <person name="LaBoissiere S."/>
            <person name="Clutterbuck A.J."/>
            <person name="Martinez D."/>
            <person name="Wogulis M."/>
            <person name="de Leon A.L."/>
            <person name="Rey M.W."/>
            <person name="Tsang A."/>
        </authorList>
    </citation>
    <scope>NUCLEOTIDE SEQUENCE [LARGE SCALE GENOMIC DNA]</scope>
    <source>
        <strain evidence="7">ATCC 38088 / NRRL 8126</strain>
    </source>
</reference>
<name>G2RDW1_THETT</name>
<dbReference type="HOGENOM" id="CLU_2575529_0_0_1"/>
<dbReference type="AlphaFoldDB" id="G2RDW1"/>
<feature type="domain" description="Alcohol dehydrogenase-like N-terminal" evidence="5">
    <location>
        <begin position="30"/>
        <end position="77"/>
    </location>
</feature>
<evidence type="ECO:0000313" key="6">
    <source>
        <dbReference type="EMBL" id="AEO70844.1"/>
    </source>
</evidence>
<dbReference type="Pfam" id="PF08240">
    <property type="entry name" value="ADH_N"/>
    <property type="match status" value="1"/>
</dbReference>
<dbReference type="GeneID" id="11519683"/>
<dbReference type="InterPro" id="IPR013154">
    <property type="entry name" value="ADH-like_N"/>
</dbReference>
<dbReference type="KEGG" id="ttt:THITE_156586"/>
<keyword evidence="7" id="KW-1185">Reference proteome</keyword>
<dbReference type="EMBL" id="CP003013">
    <property type="protein sequence ID" value="AEO70844.1"/>
    <property type="molecule type" value="Genomic_DNA"/>
</dbReference>
<dbReference type="SUPFAM" id="SSF50129">
    <property type="entry name" value="GroES-like"/>
    <property type="match status" value="1"/>
</dbReference>
<organism evidence="6 7">
    <name type="scientific">Thermothielavioides terrestris (strain ATCC 38088 / NRRL 8126)</name>
    <name type="common">Thielavia terrestris</name>
    <dbReference type="NCBI Taxonomy" id="578455"/>
    <lineage>
        <taxon>Eukaryota</taxon>
        <taxon>Fungi</taxon>
        <taxon>Dikarya</taxon>
        <taxon>Ascomycota</taxon>
        <taxon>Pezizomycotina</taxon>
        <taxon>Sordariomycetes</taxon>
        <taxon>Sordariomycetidae</taxon>
        <taxon>Sordariales</taxon>
        <taxon>Chaetomiaceae</taxon>
        <taxon>Thermothielavioides</taxon>
        <taxon>Thermothielavioides terrestris</taxon>
    </lineage>
</organism>
<gene>
    <name evidence="6" type="ORF">THITE_156586</name>
</gene>
<dbReference type="STRING" id="578455.G2RDW1"/>
<dbReference type="RefSeq" id="XP_003657180.1">
    <property type="nucleotide sequence ID" value="XM_003657132.1"/>
</dbReference>
<dbReference type="PANTHER" id="PTHR42940">
    <property type="entry name" value="ALCOHOL DEHYDROGENASE 1-RELATED"/>
    <property type="match status" value="1"/>
</dbReference>
<evidence type="ECO:0000256" key="1">
    <source>
        <dbReference type="ARBA" id="ARBA00001947"/>
    </source>
</evidence>
<evidence type="ECO:0000256" key="4">
    <source>
        <dbReference type="ARBA" id="ARBA00023002"/>
    </source>
</evidence>
<evidence type="ECO:0000313" key="7">
    <source>
        <dbReference type="Proteomes" id="UP000008181"/>
    </source>
</evidence>
<evidence type="ECO:0000256" key="3">
    <source>
        <dbReference type="ARBA" id="ARBA00022833"/>
    </source>
</evidence>
<dbReference type="GO" id="GO:0046872">
    <property type="term" value="F:metal ion binding"/>
    <property type="evidence" value="ECO:0007669"/>
    <property type="project" value="UniProtKB-KW"/>
</dbReference>
<dbReference type="PANTHER" id="PTHR42940:SF7">
    <property type="entry name" value="ALCOHOL DEHYDROGENASE-LIKE N-TERMINAL DOMAIN-CONTAINING PROTEIN"/>
    <property type="match status" value="1"/>
</dbReference>
<dbReference type="Proteomes" id="UP000008181">
    <property type="component" value="Chromosome 5"/>
</dbReference>
<dbReference type="GO" id="GO:0004022">
    <property type="term" value="F:alcohol dehydrogenase (NAD+) activity"/>
    <property type="evidence" value="ECO:0007669"/>
    <property type="project" value="TreeGrafter"/>
</dbReference>
<dbReference type="Gene3D" id="3.90.180.10">
    <property type="entry name" value="Medium-chain alcohol dehydrogenases, catalytic domain"/>
    <property type="match status" value="1"/>
</dbReference>
<dbReference type="OrthoDB" id="1879366at2759"/>
<keyword evidence="4" id="KW-0560">Oxidoreductase</keyword>
<dbReference type="GO" id="GO:0005737">
    <property type="term" value="C:cytoplasm"/>
    <property type="evidence" value="ECO:0007669"/>
    <property type="project" value="TreeGrafter"/>
</dbReference>
<dbReference type="InterPro" id="IPR011032">
    <property type="entry name" value="GroES-like_sf"/>
</dbReference>
<comment type="cofactor">
    <cofactor evidence="1">
        <name>Zn(2+)</name>
        <dbReference type="ChEBI" id="CHEBI:29105"/>
    </cofactor>
</comment>
<accession>G2RDW1</accession>
<protein>
    <recommendedName>
        <fullName evidence="5">Alcohol dehydrogenase-like N-terminal domain-containing protein</fullName>
    </recommendedName>
</protein>
<sequence length="81" mass="8348">MSLPKTFKQAAFRSAGADLTVEDAELKLPGPGEVLVKVEACGVCFSDSFAQRNGMGGVFPAVPGHEIIGRVVAVGDGGKEE</sequence>
<evidence type="ECO:0000256" key="2">
    <source>
        <dbReference type="ARBA" id="ARBA00022723"/>
    </source>
</evidence>
<keyword evidence="3" id="KW-0862">Zinc</keyword>
<evidence type="ECO:0000259" key="5">
    <source>
        <dbReference type="Pfam" id="PF08240"/>
    </source>
</evidence>
<keyword evidence="2" id="KW-0479">Metal-binding</keyword>